<evidence type="ECO:0000256" key="2">
    <source>
        <dbReference type="ARBA" id="ARBA00023015"/>
    </source>
</evidence>
<dbReference type="Gene3D" id="1.10.10.10">
    <property type="entry name" value="Winged helix-like DNA-binding domain superfamily/Winged helix DNA-binding domain"/>
    <property type="match status" value="1"/>
</dbReference>
<dbReference type="InterPro" id="IPR036388">
    <property type="entry name" value="WH-like_DNA-bd_sf"/>
</dbReference>
<organism evidence="6 7">
    <name type="scientific">Microbulbifer thermotolerans</name>
    <dbReference type="NCBI Taxonomy" id="252514"/>
    <lineage>
        <taxon>Bacteria</taxon>
        <taxon>Pseudomonadati</taxon>
        <taxon>Pseudomonadota</taxon>
        <taxon>Gammaproteobacteria</taxon>
        <taxon>Cellvibrionales</taxon>
        <taxon>Microbulbiferaceae</taxon>
        <taxon>Microbulbifer</taxon>
    </lineage>
</organism>
<dbReference type="Gene3D" id="3.40.190.290">
    <property type="match status" value="1"/>
</dbReference>
<keyword evidence="2" id="KW-0805">Transcription regulation</keyword>
<evidence type="ECO:0000256" key="4">
    <source>
        <dbReference type="ARBA" id="ARBA00023163"/>
    </source>
</evidence>
<dbReference type="Proteomes" id="UP001209730">
    <property type="component" value="Unassembled WGS sequence"/>
</dbReference>
<dbReference type="CDD" id="cd08420">
    <property type="entry name" value="PBP2_CysL_like"/>
    <property type="match status" value="1"/>
</dbReference>
<dbReference type="SUPFAM" id="SSF53850">
    <property type="entry name" value="Periplasmic binding protein-like II"/>
    <property type="match status" value="1"/>
</dbReference>
<gene>
    <name evidence="6" type="ORF">OQJ68_04690</name>
</gene>
<dbReference type="Pfam" id="PF03466">
    <property type="entry name" value="LysR_substrate"/>
    <property type="match status" value="1"/>
</dbReference>
<evidence type="ECO:0000313" key="6">
    <source>
        <dbReference type="EMBL" id="MCX2801081.1"/>
    </source>
</evidence>
<dbReference type="InterPro" id="IPR005119">
    <property type="entry name" value="LysR_subst-bd"/>
</dbReference>
<dbReference type="AlphaFoldDB" id="A0AB35HW92"/>
<keyword evidence="3" id="KW-0238">DNA-binding</keyword>
<evidence type="ECO:0000259" key="5">
    <source>
        <dbReference type="PROSITE" id="PS50931"/>
    </source>
</evidence>
<dbReference type="GO" id="GO:0003700">
    <property type="term" value="F:DNA-binding transcription factor activity"/>
    <property type="evidence" value="ECO:0007669"/>
    <property type="project" value="InterPro"/>
</dbReference>
<sequence>MNLNLRQLRLLEATCRLGRLTEAADEQAISQSAASQAIRELERALGYSLFHRVGRNLEPSDATQRILPRVREILSLVDTLEDPCGDQVRGDFHVAASVTIGCYLLPHLLAAFCRRHPQVEPRVTIGNSEAVIELLEKGRARLGIIEGPAGHTALEVHSWRKDTLSVFCAADHPLAGSGRIERKDLGQQRWIVREPGSGTRSVFDAAMRAARITPTIAFSLPRQEAIKQSVLAGLGVGCLSALSIADEVAAGQFVELATPLQLERELSWLVPPGRRRDTTLNAFLSLLE</sequence>
<protein>
    <submittedName>
        <fullName evidence="6">LysR family transcriptional regulator</fullName>
    </submittedName>
</protein>
<evidence type="ECO:0000256" key="3">
    <source>
        <dbReference type="ARBA" id="ARBA00023125"/>
    </source>
</evidence>
<dbReference type="PANTHER" id="PTHR30126">
    <property type="entry name" value="HTH-TYPE TRANSCRIPTIONAL REGULATOR"/>
    <property type="match status" value="1"/>
</dbReference>
<dbReference type="PANTHER" id="PTHR30126:SF94">
    <property type="entry name" value="LYSR FAMILY TRANSCRIPTIONAL REGULATOR"/>
    <property type="match status" value="1"/>
</dbReference>
<dbReference type="PROSITE" id="PS50931">
    <property type="entry name" value="HTH_LYSR"/>
    <property type="match status" value="1"/>
</dbReference>
<dbReference type="PRINTS" id="PR00039">
    <property type="entry name" value="HTHLYSR"/>
</dbReference>
<dbReference type="GO" id="GO:0000976">
    <property type="term" value="F:transcription cis-regulatory region binding"/>
    <property type="evidence" value="ECO:0007669"/>
    <property type="project" value="TreeGrafter"/>
</dbReference>
<proteinExistence type="inferred from homology"/>
<accession>A0AB35HW92</accession>
<dbReference type="InterPro" id="IPR000847">
    <property type="entry name" value="LysR_HTH_N"/>
</dbReference>
<feature type="domain" description="HTH lysR-type" evidence="5">
    <location>
        <begin position="3"/>
        <end position="60"/>
    </location>
</feature>
<comment type="similarity">
    <text evidence="1">Belongs to the LysR transcriptional regulatory family.</text>
</comment>
<evidence type="ECO:0000256" key="1">
    <source>
        <dbReference type="ARBA" id="ARBA00009437"/>
    </source>
</evidence>
<dbReference type="Pfam" id="PF00126">
    <property type="entry name" value="HTH_1"/>
    <property type="match status" value="1"/>
</dbReference>
<comment type="caution">
    <text evidence="6">The sequence shown here is derived from an EMBL/GenBank/DDBJ whole genome shotgun (WGS) entry which is preliminary data.</text>
</comment>
<keyword evidence="4" id="KW-0804">Transcription</keyword>
<dbReference type="RefSeq" id="WP_266065798.1">
    <property type="nucleotide sequence ID" value="NZ_JAPHQB010000005.1"/>
</dbReference>
<name>A0AB35HW92_MICTH</name>
<dbReference type="SUPFAM" id="SSF46785">
    <property type="entry name" value="Winged helix' DNA-binding domain"/>
    <property type="match status" value="1"/>
</dbReference>
<reference evidence="6" key="1">
    <citation type="submission" date="2022-11" db="EMBL/GenBank/DDBJ databases">
        <title>Chitin-degrading and fungicidal potential of chitinolytic bacterial strains from marine environment of the Pacific Ocean regions.</title>
        <authorList>
            <person name="Pentekhina I."/>
            <person name="Nedashkovskaya O."/>
            <person name="Seitkalieva A."/>
            <person name="Podvolotskaya A."/>
            <person name="Tekutyeva L."/>
            <person name="Balabanova L."/>
        </authorList>
    </citation>
    <scope>NUCLEOTIDE SEQUENCE</scope>
    <source>
        <strain evidence="6">KMM 6838</strain>
    </source>
</reference>
<evidence type="ECO:0000313" key="7">
    <source>
        <dbReference type="Proteomes" id="UP001209730"/>
    </source>
</evidence>
<dbReference type="InterPro" id="IPR036390">
    <property type="entry name" value="WH_DNA-bd_sf"/>
</dbReference>
<dbReference type="EMBL" id="JAPHQB010000005">
    <property type="protein sequence ID" value="MCX2801081.1"/>
    <property type="molecule type" value="Genomic_DNA"/>
</dbReference>